<evidence type="ECO:0000256" key="3">
    <source>
        <dbReference type="ARBA" id="ARBA00022801"/>
    </source>
</evidence>
<evidence type="ECO:0000313" key="8">
    <source>
        <dbReference type="Proteomes" id="UP000017842"/>
    </source>
</evidence>
<dbReference type="GO" id="GO:0004252">
    <property type="term" value="F:serine-type endopeptidase activity"/>
    <property type="evidence" value="ECO:0007669"/>
    <property type="project" value="UniProtKB-UniRule"/>
</dbReference>
<evidence type="ECO:0000313" key="7">
    <source>
        <dbReference type="EMBL" id="ESS73846.1"/>
    </source>
</evidence>
<dbReference type="STRING" id="1116472.MGMO_9c00420"/>
<dbReference type="PANTHER" id="PTHR43806">
    <property type="entry name" value="PEPTIDASE S8"/>
    <property type="match status" value="1"/>
</dbReference>
<feature type="domain" description="Peptidase S8/S53" evidence="6">
    <location>
        <begin position="168"/>
        <end position="445"/>
    </location>
</feature>
<dbReference type="GO" id="GO:0006508">
    <property type="term" value="P:proteolysis"/>
    <property type="evidence" value="ECO:0007669"/>
    <property type="project" value="UniProtKB-KW"/>
</dbReference>
<feature type="active site" description="Charge relay system" evidence="5">
    <location>
        <position position="417"/>
    </location>
</feature>
<sequence>MKLRPCDSSLVVALLLWPTVLWATPPSREEITAMAPQFFTINSHNDYNRLVDKAIAEGSAQVLVVLKGIPDTEALHQGETQEDGQQRLIENQQNALLKDIPIHRTKSIKRYQHLPFLAMTADENELQRLHASPHVAQILRDKINLPLSHELSINKIGADVAWGLGFTGAGQTIAVLDNGVNKRHPYLRGKVLAESCFSTRNPRRKITPTCRNGQTSDFGSGAANVKCKFLDFSCTHGTFIAALAAGNSLAPGFASSGVAPNASIIAVKADSIIRNRRICAPAKSCSVFFDSDLLRGLDFVYRKRRSFRIAAINVSIGGQASTHECVTSPMGSSIAKLRAAKIATVAASGNEGHNNELDSPACVPGVISVGASDLNDAVLPFSNSSPLLSLLAPGKDIGIIMPGVVPAGFQIVASGTSLSAAFVSGAWATLKAQKPSATVDEILTALTLSGIPLSDPKNGLSRPEIQVNTAHNFLAQ</sequence>
<dbReference type="SUPFAM" id="SSF52743">
    <property type="entry name" value="Subtilisin-like"/>
    <property type="match status" value="1"/>
</dbReference>
<comment type="caution">
    <text evidence="7">The sequence shown here is derived from an EMBL/GenBank/DDBJ whole genome shotgun (WGS) entry which is preliminary data.</text>
</comment>
<dbReference type="InterPro" id="IPR050131">
    <property type="entry name" value="Peptidase_S8_subtilisin-like"/>
</dbReference>
<protein>
    <submittedName>
        <fullName evidence="7">Peptidase S8 and S53 subtilisin kexin sedolisin</fullName>
    </submittedName>
</protein>
<evidence type="ECO:0000256" key="2">
    <source>
        <dbReference type="ARBA" id="ARBA00022670"/>
    </source>
</evidence>
<accession>V5E2Q9</accession>
<dbReference type="InterPro" id="IPR036852">
    <property type="entry name" value="Peptidase_S8/S53_dom_sf"/>
</dbReference>
<dbReference type="CDD" id="cd00306">
    <property type="entry name" value="Peptidases_S8_S53"/>
    <property type="match status" value="1"/>
</dbReference>
<dbReference type="Pfam" id="PF00082">
    <property type="entry name" value="Peptidase_S8"/>
    <property type="match status" value="1"/>
</dbReference>
<dbReference type="Gene3D" id="3.40.50.200">
    <property type="entry name" value="Peptidase S8/S53 domain"/>
    <property type="match status" value="1"/>
</dbReference>
<keyword evidence="4 5" id="KW-0720">Serine protease</keyword>
<dbReference type="PRINTS" id="PR00723">
    <property type="entry name" value="SUBTILISIN"/>
</dbReference>
<keyword evidence="8" id="KW-1185">Reference proteome</keyword>
<feature type="active site" description="Charge relay system" evidence="5">
    <location>
        <position position="177"/>
    </location>
</feature>
<proteinExistence type="inferred from homology"/>
<keyword evidence="3 5" id="KW-0378">Hydrolase</keyword>
<dbReference type="InterPro" id="IPR000209">
    <property type="entry name" value="Peptidase_S8/S53_dom"/>
</dbReference>
<dbReference type="OrthoDB" id="9790784at2"/>
<evidence type="ECO:0000256" key="5">
    <source>
        <dbReference type="PROSITE-ProRule" id="PRU01240"/>
    </source>
</evidence>
<gene>
    <name evidence="7" type="ORF">MGMO_9c00420</name>
</gene>
<dbReference type="PANTHER" id="PTHR43806:SF11">
    <property type="entry name" value="CEREVISIN-RELATED"/>
    <property type="match status" value="1"/>
</dbReference>
<keyword evidence="2 5" id="KW-0645">Protease</keyword>
<reference evidence="7 8" key="1">
    <citation type="journal article" date="2013" name="Genome Announc.">
        <title>Draft Genome Sequence of the Methanotrophic Gammaproteobacterium Methyloglobulus morosus DSM 22980 Strain KoM1.</title>
        <authorList>
            <person name="Poehlein A."/>
            <person name="Deutzmann J.S."/>
            <person name="Daniel R."/>
            <person name="Simeonova D.D."/>
        </authorList>
    </citation>
    <scope>NUCLEOTIDE SEQUENCE [LARGE SCALE GENOMIC DNA]</scope>
    <source>
        <strain evidence="7 8">KoM1</strain>
    </source>
</reference>
<organism evidence="7 8">
    <name type="scientific">Methyloglobulus morosus KoM1</name>
    <dbReference type="NCBI Taxonomy" id="1116472"/>
    <lineage>
        <taxon>Bacteria</taxon>
        <taxon>Pseudomonadati</taxon>
        <taxon>Pseudomonadota</taxon>
        <taxon>Gammaproteobacteria</taxon>
        <taxon>Methylococcales</taxon>
        <taxon>Methylococcaceae</taxon>
        <taxon>Methyloglobulus</taxon>
    </lineage>
</organism>
<dbReference type="Proteomes" id="UP000017842">
    <property type="component" value="Unassembled WGS sequence"/>
</dbReference>
<dbReference type="PROSITE" id="PS51892">
    <property type="entry name" value="SUBTILASE"/>
    <property type="match status" value="1"/>
</dbReference>
<comment type="similarity">
    <text evidence="1 5">Belongs to the peptidase S8 family.</text>
</comment>
<evidence type="ECO:0000256" key="4">
    <source>
        <dbReference type="ARBA" id="ARBA00022825"/>
    </source>
</evidence>
<dbReference type="eggNOG" id="COG1404">
    <property type="taxonomic scope" value="Bacteria"/>
</dbReference>
<dbReference type="InterPro" id="IPR015500">
    <property type="entry name" value="Peptidase_S8_subtilisin-rel"/>
</dbReference>
<name>V5E2Q9_9GAMM</name>
<dbReference type="RefSeq" id="WP_023493257.1">
    <property type="nucleotide sequence ID" value="NZ_AYLO01000009.1"/>
</dbReference>
<dbReference type="AlphaFoldDB" id="V5E2Q9"/>
<evidence type="ECO:0000256" key="1">
    <source>
        <dbReference type="ARBA" id="ARBA00011073"/>
    </source>
</evidence>
<evidence type="ECO:0000259" key="6">
    <source>
        <dbReference type="Pfam" id="PF00082"/>
    </source>
</evidence>
<dbReference type="EMBL" id="AYLO01000009">
    <property type="protein sequence ID" value="ESS73846.1"/>
    <property type="molecule type" value="Genomic_DNA"/>
</dbReference>
<feature type="active site" description="Charge relay system" evidence="5">
    <location>
        <position position="236"/>
    </location>
</feature>